<dbReference type="STRING" id="331113.SNE_A06120"/>
<dbReference type="InterPro" id="IPR023696">
    <property type="entry name" value="Ureohydrolase_dom_sf"/>
</dbReference>
<evidence type="ECO:0000313" key="6">
    <source>
        <dbReference type="Proteomes" id="UP000000496"/>
    </source>
</evidence>
<dbReference type="GO" id="GO:0046872">
    <property type="term" value="F:metal ion binding"/>
    <property type="evidence" value="ECO:0007669"/>
    <property type="project" value="UniProtKB-KW"/>
</dbReference>
<comment type="similarity">
    <text evidence="1">Belongs to the arginase family. Agmatinase subfamily.</text>
</comment>
<dbReference type="Proteomes" id="UP000000496">
    <property type="component" value="Chromosome gsn.131"/>
</dbReference>
<feature type="binding site" evidence="4">
    <location>
        <position position="123"/>
    </location>
    <ligand>
        <name>Mn(2+)</name>
        <dbReference type="ChEBI" id="CHEBI:29035"/>
        <label>1</label>
    </ligand>
</feature>
<dbReference type="RefSeq" id="WP_013942956.1">
    <property type="nucleotide sequence ID" value="NC_015713.1"/>
</dbReference>
<feature type="binding site" evidence="4">
    <location>
        <position position="125"/>
    </location>
    <ligand>
        <name>Mn(2+)</name>
        <dbReference type="ChEBI" id="CHEBI:29035"/>
        <label>1</label>
    </ligand>
</feature>
<evidence type="ECO:0000256" key="4">
    <source>
        <dbReference type="PIRSR" id="PIRSR036979-1"/>
    </source>
</evidence>
<dbReference type="NCBIfam" id="TIGR01230">
    <property type="entry name" value="agmatinase"/>
    <property type="match status" value="1"/>
</dbReference>
<dbReference type="PANTHER" id="PTHR11358:SF26">
    <property type="entry name" value="GUANIDINO ACID HYDROLASE, MITOCHONDRIAL"/>
    <property type="match status" value="1"/>
</dbReference>
<dbReference type="CDD" id="cd11593">
    <property type="entry name" value="Agmatinase-like_2"/>
    <property type="match status" value="1"/>
</dbReference>
<keyword evidence="4" id="KW-0464">Manganese</keyword>
<feature type="binding site" evidence="4">
    <location>
        <position position="204"/>
    </location>
    <ligand>
        <name>Mn(2+)</name>
        <dbReference type="ChEBI" id="CHEBI:29035"/>
        <label>1</label>
    </ligand>
</feature>
<keyword evidence="3 5" id="KW-0378">Hydrolase</keyword>
<dbReference type="PROSITE" id="PS51409">
    <property type="entry name" value="ARGINASE_2"/>
    <property type="match status" value="1"/>
</dbReference>
<protein>
    <submittedName>
        <fullName evidence="5">Agmatinase 1</fullName>
        <ecNumber evidence="5">3.5.3.11</ecNumber>
    </submittedName>
</protein>
<dbReference type="InterPro" id="IPR005925">
    <property type="entry name" value="Agmatinase-rel"/>
</dbReference>
<comment type="cofactor">
    <cofactor evidence="4">
        <name>Mn(2+)</name>
        <dbReference type="ChEBI" id="CHEBI:29035"/>
    </cofactor>
    <text evidence="4">Binds 2 manganese ions per subunit.</text>
</comment>
<dbReference type="SUPFAM" id="SSF52768">
    <property type="entry name" value="Arginase/deacetylase"/>
    <property type="match status" value="1"/>
</dbReference>
<evidence type="ECO:0000313" key="5">
    <source>
        <dbReference type="EMBL" id="CCB88489.1"/>
    </source>
</evidence>
<dbReference type="PIRSF" id="PIRSF036979">
    <property type="entry name" value="Arginase"/>
    <property type="match status" value="1"/>
</dbReference>
<dbReference type="KEGG" id="sng:SNE_A06120"/>
<evidence type="ECO:0000256" key="3">
    <source>
        <dbReference type="ARBA" id="ARBA00022801"/>
    </source>
</evidence>
<name>F8L6Y1_SIMNZ</name>
<dbReference type="EC" id="3.5.3.11" evidence="5"/>
<dbReference type="GO" id="GO:0008783">
    <property type="term" value="F:agmatinase activity"/>
    <property type="evidence" value="ECO:0007669"/>
    <property type="project" value="UniProtKB-EC"/>
</dbReference>
<accession>F8L6Y1</accession>
<dbReference type="GO" id="GO:0033389">
    <property type="term" value="P:putrescine biosynthetic process from arginine, via agmatine"/>
    <property type="evidence" value="ECO:0007669"/>
    <property type="project" value="TreeGrafter"/>
</dbReference>
<dbReference type="HOGENOM" id="CLU_039478_0_2_0"/>
<evidence type="ECO:0000256" key="2">
    <source>
        <dbReference type="ARBA" id="ARBA00022723"/>
    </source>
</evidence>
<organism evidence="5 6">
    <name type="scientific">Simkania negevensis (strain ATCC VR-1471 / DSM 27360 / Z)</name>
    <dbReference type="NCBI Taxonomy" id="331113"/>
    <lineage>
        <taxon>Bacteria</taxon>
        <taxon>Pseudomonadati</taxon>
        <taxon>Chlamydiota</taxon>
        <taxon>Chlamydiia</taxon>
        <taxon>Parachlamydiales</taxon>
        <taxon>Simkaniaceae</taxon>
        <taxon>Simkania</taxon>
    </lineage>
</organism>
<gene>
    <name evidence="5" type="primary">speB1</name>
    <name evidence="5" type="ordered locus">SNE_A06120</name>
</gene>
<sequence length="285" mass="31547">MFLAMNCTLEKGQVVILPVAFDKTTSYGKGTDKGPAALLEASKYIELYDIETDTEMCRAGIHTAPELRPVTSEEMLKVTYEAVGQYIDQGKFVVTLGGEHSISYAPIRAHAEKYGSLSVLQLDAHSDLHPALGGNPYSHGSVMARVKTIPEVENVVAVGIRSMAEREKEEMEKEDVFFAHQLDGEAWMDQVIDRLSDRVYLSFDVDAFDSSLMPSTGTPEPGGLFWNPALKLLKKVIEKRSLVGFDVVELSPIPGMHAPDYLAAKLVYKILSYLFEPKDSRNGDR</sequence>
<evidence type="ECO:0000256" key="1">
    <source>
        <dbReference type="ARBA" id="ARBA00009227"/>
    </source>
</evidence>
<dbReference type="Gene3D" id="3.40.800.10">
    <property type="entry name" value="Ureohydrolase domain"/>
    <property type="match status" value="1"/>
</dbReference>
<reference evidence="5 6" key="2">
    <citation type="journal article" date="2011" name="Mol. Biol. Evol.">
        <title>Unity in variety--the pan-genome of the Chlamydiae.</title>
        <authorList>
            <person name="Collingro A."/>
            <person name="Tischler P."/>
            <person name="Weinmaier T."/>
            <person name="Penz T."/>
            <person name="Heinz E."/>
            <person name="Brunham R.C."/>
            <person name="Read T.D."/>
            <person name="Bavoil P.M."/>
            <person name="Sachse K."/>
            <person name="Kahane S."/>
            <person name="Friedman M.G."/>
            <person name="Rattei T."/>
            <person name="Myers G.S."/>
            <person name="Horn M."/>
        </authorList>
    </citation>
    <scope>NUCLEOTIDE SEQUENCE [LARGE SCALE GENOMIC DNA]</scope>
    <source>
        <strain evidence="6">ATCC VR-1471 / Z</strain>
    </source>
</reference>
<keyword evidence="6" id="KW-1185">Reference proteome</keyword>
<reference key="1">
    <citation type="journal article" date="2011" name="Mol. Biol. Evol.">
        <title>Unity in variety -- the pan-genome of the Chlamydiae.</title>
        <authorList>
            <person name="Collingro A."/>
            <person name="Tischler P."/>
            <person name="Weinmaier T."/>
            <person name="Penz T."/>
            <person name="Heinz E."/>
            <person name="Brunham R.C."/>
            <person name="Read T.D."/>
            <person name="Bavoil P.M."/>
            <person name="Sachse K."/>
            <person name="Kahane S."/>
            <person name="Friedman M.G."/>
            <person name="Rattei T."/>
            <person name="Myers G.S.A."/>
            <person name="Horn M."/>
        </authorList>
    </citation>
    <scope>NUCLEOTIDE SEQUENCE</scope>
    <source>
        <strain>Z</strain>
    </source>
</reference>
<dbReference type="PANTHER" id="PTHR11358">
    <property type="entry name" value="ARGINASE/AGMATINASE"/>
    <property type="match status" value="1"/>
</dbReference>
<dbReference type="eggNOG" id="COG0010">
    <property type="taxonomic scope" value="Bacteria"/>
</dbReference>
<feature type="binding site" evidence="4">
    <location>
        <position position="206"/>
    </location>
    <ligand>
        <name>Mn(2+)</name>
        <dbReference type="ChEBI" id="CHEBI:29035"/>
        <label>1</label>
    </ligand>
</feature>
<dbReference type="Pfam" id="PF00491">
    <property type="entry name" value="Arginase"/>
    <property type="match status" value="1"/>
</dbReference>
<dbReference type="AlphaFoldDB" id="F8L6Y1"/>
<dbReference type="InterPro" id="IPR006035">
    <property type="entry name" value="Ureohydrolase"/>
</dbReference>
<dbReference type="EMBL" id="FR872582">
    <property type="protein sequence ID" value="CCB88489.1"/>
    <property type="molecule type" value="Genomic_DNA"/>
</dbReference>
<proteinExistence type="inferred from homology"/>
<feature type="binding site" evidence="4">
    <location>
        <position position="100"/>
    </location>
    <ligand>
        <name>Mn(2+)</name>
        <dbReference type="ChEBI" id="CHEBI:29035"/>
        <label>1</label>
    </ligand>
</feature>
<feature type="binding site" evidence="4">
    <location>
        <position position="127"/>
    </location>
    <ligand>
        <name>Mn(2+)</name>
        <dbReference type="ChEBI" id="CHEBI:29035"/>
        <label>1</label>
    </ligand>
</feature>
<dbReference type="OrthoDB" id="9788689at2"/>
<keyword evidence="2 4" id="KW-0479">Metal-binding</keyword>